<organism evidence="2 3">
    <name type="scientific">Tichowtungia aerotolerans</name>
    <dbReference type="NCBI Taxonomy" id="2697043"/>
    <lineage>
        <taxon>Bacteria</taxon>
        <taxon>Pseudomonadati</taxon>
        <taxon>Kiritimatiellota</taxon>
        <taxon>Tichowtungiia</taxon>
        <taxon>Tichowtungiales</taxon>
        <taxon>Tichowtungiaceae</taxon>
        <taxon>Tichowtungia</taxon>
    </lineage>
</organism>
<proteinExistence type="predicted"/>
<dbReference type="RefSeq" id="WP_160627125.1">
    <property type="nucleotide sequence ID" value="NZ_CP047593.1"/>
</dbReference>
<dbReference type="SUPFAM" id="SSF53335">
    <property type="entry name" value="S-adenosyl-L-methionine-dependent methyltransferases"/>
    <property type="match status" value="1"/>
</dbReference>
<dbReference type="Proteomes" id="UP000464954">
    <property type="component" value="Chromosome"/>
</dbReference>
<protein>
    <submittedName>
        <fullName evidence="2">Methyltransferase domain-containing protein</fullName>
    </submittedName>
</protein>
<evidence type="ECO:0000259" key="1">
    <source>
        <dbReference type="Pfam" id="PF08241"/>
    </source>
</evidence>
<feature type="domain" description="Methyltransferase type 11" evidence="1">
    <location>
        <begin position="49"/>
        <end position="144"/>
    </location>
</feature>
<dbReference type="GO" id="GO:0032259">
    <property type="term" value="P:methylation"/>
    <property type="evidence" value="ECO:0007669"/>
    <property type="project" value="UniProtKB-KW"/>
</dbReference>
<dbReference type="AlphaFoldDB" id="A0A6P1M7X0"/>
<dbReference type="InterPro" id="IPR013216">
    <property type="entry name" value="Methyltransf_11"/>
</dbReference>
<dbReference type="EMBL" id="CP047593">
    <property type="protein sequence ID" value="QHI68624.1"/>
    <property type="molecule type" value="Genomic_DNA"/>
</dbReference>
<evidence type="ECO:0000313" key="3">
    <source>
        <dbReference type="Proteomes" id="UP000464954"/>
    </source>
</evidence>
<gene>
    <name evidence="2" type="ORF">GT409_03890</name>
</gene>
<name>A0A6P1M7X0_9BACT</name>
<keyword evidence="2" id="KW-0489">Methyltransferase</keyword>
<dbReference type="KEGG" id="taer:GT409_03890"/>
<dbReference type="Pfam" id="PF08241">
    <property type="entry name" value="Methyltransf_11"/>
    <property type="match status" value="1"/>
</dbReference>
<dbReference type="Gene3D" id="3.40.50.150">
    <property type="entry name" value="Vaccinia Virus protein VP39"/>
    <property type="match status" value="1"/>
</dbReference>
<evidence type="ECO:0000313" key="2">
    <source>
        <dbReference type="EMBL" id="QHI68624.1"/>
    </source>
</evidence>
<dbReference type="GO" id="GO:0008757">
    <property type="term" value="F:S-adenosylmethionine-dependent methyltransferase activity"/>
    <property type="evidence" value="ECO:0007669"/>
    <property type="project" value="InterPro"/>
</dbReference>
<accession>A0A6P1M7X0</accession>
<dbReference type="PANTHER" id="PTHR43591">
    <property type="entry name" value="METHYLTRANSFERASE"/>
    <property type="match status" value="1"/>
</dbReference>
<dbReference type="InterPro" id="IPR029063">
    <property type="entry name" value="SAM-dependent_MTases_sf"/>
</dbReference>
<keyword evidence="3" id="KW-1185">Reference proteome</keyword>
<sequence length="257" mass="28972">MKSTEKEHKRQIIDQFSKQAVPFTELPGHLSAIEMLTELSQPHKDDQALDVACGPGLVACAFAPQVQHIEGIDITQAMIDQAQKRQQEEDLKNISWKTGTVDPLPYGSESFSLVITRYSFHHFLHPRNVLSEMIRVCRPGGRILVADAVLPADKAEAYDRMEKLRDSSHTRVLKTGELDNWFKSFGLTECRQCGYSVDVELEAQLNASFPEPGDEVHLRKMITNDIGKNALGINARKQNEAIWFSYPISVYAGRKSF</sequence>
<keyword evidence="2" id="KW-0808">Transferase</keyword>
<reference evidence="2 3" key="1">
    <citation type="submission" date="2020-01" db="EMBL/GenBank/DDBJ databases">
        <title>Ponticoccus aerotolerans gen. nov., sp. nov., an anaerobic bacterium and proposal of Ponticoccusceae fam. nov., Ponticoccusles ord. nov. and Ponticoccuse classis nov. in the phylum Kiritimatiellaeota.</title>
        <authorList>
            <person name="Zhou L.Y."/>
            <person name="Du Z.J."/>
        </authorList>
    </citation>
    <scope>NUCLEOTIDE SEQUENCE [LARGE SCALE GENOMIC DNA]</scope>
    <source>
        <strain evidence="2 3">S-5007</strain>
    </source>
</reference>
<dbReference type="CDD" id="cd02440">
    <property type="entry name" value="AdoMet_MTases"/>
    <property type="match status" value="1"/>
</dbReference>